<evidence type="ECO:0000256" key="1">
    <source>
        <dbReference type="ARBA" id="ARBA00004141"/>
    </source>
</evidence>
<evidence type="ECO:0000256" key="13">
    <source>
        <dbReference type="SAM" id="Phobius"/>
    </source>
</evidence>
<evidence type="ECO:0000256" key="7">
    <source>
        <dbReference type="ARBA" id="ARBA00023040"/>
    </source>
</evidence>
<comment type="subcellular location">
    <subcellularLocation>
        <location evidence="1 12">Membrane</location>
        <topology evidence="1 12">Multi-pass membrane protein</topology>
    </subcellularLocation>
</comment>
<evidence type="ECO:0000256" key="8">
    <source>
        <dbReference type="ARBA" id="ARBA00023136"/>
    </source>
</evidence>
<evidence type="ECO:0000256" key="5">
    <source>
        <dbReference type="ARBA" id="ARBA00022692"/>
    </source>
</evidence>
<keyword evidence="4 12" id="KW-0716">Sensory transduction</keyword>
<sequence>MEQINTVIFLTIFTAGTLAGILTNGFIFTLTVHYWIKRRKLNPSENIIMALAFLNEIFSGVHFASIVQFIFFPKTTLATMIVDFLLLYVVFSNPWLGACLCFFFFVKINDFKPGYLAQIKSKIDSMVPWFILGAHLYSMFNCMLLAAMDITFNGINVTMSILTGQGLNMTDGNMLGVNISLVVISINYIIPFLIIMIMASLIIASLYKHTHHMQQNMGQYGTPNLKIHQRAARILTSFLIFYLLLFFFTIGGELFVPASSLYWACTSMTCLCSPMQATILILGNARLKKTCVKIFNRCRKKEFSKEGNQVDTNQTL</sequence>
<protein>
    <recommendedName>
        <fullName evidence="12">Taste receptor type 2</fullName>
    </recommendedName>
</protein>
<name>A0A8T2ITT4_9PIPI</name>
<feature type="transmembrane region" description="Helical" evidence="13">
    <location>
        <begin position="127"/>
        <end position="148"/>
    </location>
</feature>
<gene>
    <name evidence="14" type="ORF">GDO86_017774</name>
</gene>
<evidence type="ECO:0000256" key="3">
    <source>
        <dbReference type="ARBA" id="ARBA00022480"/>
    </source>
</evidence>
<evidence type="ECO:0000256" key="10">
    <source>
        <dbReference type="ARBA" id="ARBA00023224"/>
    </source>
</evidence>
<evidence type="ECO:0000256" key="2">
    <source>
        <dbReference type="ARBA" id="ARBA00007376"/>
    </source>
</evidence>
<comment type="similarity">
    <text evidence="2 11">Belongs to the G-protein coupled receptor T2R family.</text>
</comment>
<dbReference type="EMBL" id="JAACNH010000009">
    <property type="protein sequence ID" value="KAG8433586.1"/>
    <property type="molecule type" value="Genomic_DNA"/>
</dbReference>
<dbReference type="GO" id="GO:0016020">
    <property type="term" value="C:membrane"/>
    <property type="evidence" value="ECO:0007669"/>
    <property type="project" value="UniProtKB-SubCell"/>
</dbReference>
<feature type="transmembrane region" description="Helical" evidence="13">
    <location>
        <begin position="179"/>
        <end position="207"/>
    </location>
</feature>
<keyword evidence="15" id="KW-1185">Reference proteome</keyword>
<evidence type="ECO:0000256" key="4">
    <source>
        <dbReference type="ARBA" id="ARBA00022606"/>
    </source>
</evidence>
<dbReference type="OrthoDB" id="8876749at2759"/>
<evidence type="ECO:0000256" key="6">
    <source>
        <dbReference type="ARBA" id="ARBA00022989"/>
    </source>
</evidence>
<dbReference type="Gene3D" id="1.20.1070.10">
    <property type="entry name" value="Rhodopsin 7-helix transmembrane proteins"/>
    <property type="match status" value="1"/>
</dbReference>
<dbReference type="GO" id="GO:0004930">
    <property type="term" value="F:G protein-coupled receptor activity"/>
    <property type="evidence" value="ECO:0007669"/>
    <property type="project" value="UniProtKB-KW"/>
</dbReference>
<keyword evidence="10 12" id="KW-0807">Transducer</keyword>
<feature type="transmembrane region" description="Helical" evidence="13">
    <location>
        <begin position="48"/>
        <end position="72"/>
    </location>
</feature>
<dbReference type="PANTHER" id="PTHR11394">
    <property type="entry name" value="TASTE RECEPTOR TYPE 2"/>
    <property type="match status" value="1"/>
</dbReference>
<dbReference type="AlphaFoldDB" id="A0A8T2ITT4"/>
<evidence type="ECO:0000313" key="15">
    <source>
        <dbReference type="Proteomes" id="UP000812440"/>
    </source>
</evidence>
<dbReference type="GO" id="GO:0033038">
    <property type="term" value="F:bitter taste receptor activity"/>
    <property type="evidence" value="ECO:0007669"/>
    <property type="project" value="InterPro"/>
</dbReference>
<accession>A0A8T2ITT4</accession>
<evidence type="ECO:0000256" key="11">
    <source>
        <dbReference type="RuleBase" id="RU004423"/>
    </source>
</evidence>
<comment type="caution">
    <text evidence="14">The sequence shown here is derived from an EMBL/GenBank/DDBJ whole genome shotgun (WGS) entry which is preliminary data.</text>
</comment>
<keyword evidence="8 12" id="KW-0472">Membrane</keyword>
<keyword evidence="5 12" id="KW-0812">Transmembrane</keyword>
<evidence type="ECO:0000256" key="12">
    <source>
        <dbReference type="RuleBase" id="RU004424"/>
    </source>
</evidence>
<organism evidence="14 15">
    <name type="scientific">Hymenochirus boettgeri</name>
    <name type="common">Congo dwarf clawed frog</name>
    <dbReference type="NCBI Taxonomy" id="247094"/>
    <lineage>
        <taxon>Eukaryota</taxon>
        <taxon>Metazoa</taxon>
        <taxon>Chordata</taxon>
        <taxon>Craniata</taxon>
        <taxon>Vertebrata</taxon>
        <taxon>Euteleostomi</taxon>
        <taxon>Amphibia</taxon>
        <taxon>Batrachia</taxon>
        <taxon>Anura</taxon>
        <taxon>Pipoidea</taxon>
        <taxon>Pipidae</taxon>
        <taxon>Pipinae</taxon>
        <taxon>Hymenochirus</taxon>
    </lineage>
</organism>
<dbReference type="PANTHER" id="PTHR11394:SF147">
    <property type="entry name" value="TASTE RECEPTOR TYPE 2"/>
    <property type="match status" value="1"/>
</dbReference>
<feature type="transmembrane region" description="Helical" evidence="13">
    <location>
        <begin position="261"/>
        <end position="283"/>
    </location>
</feature>
<keyword evidence="6 13" id="KW-1133">Transmembrane helix</keyword>
<keyword evidence="7 12" id="KW-0297">G-protein coupled receptor</keyword>
<proteinExistence type="inferred from homology"/>
<evidence type="ECO:0000313" key="14">
    <source>
        <dbReference type="EMBL" id="KAG8433586.1"/>
    </source>
</evidence>
<keyword evidence="3 12" id="KW-0919">Taste</keyword>
<dbReference type="InterPro" id="IPR007960">
    <property type="entry name" value="TAS2R"/>
</dbReference>
<dbReference type="FunFam" id="1.20.1070.10:FF:000055">
    <property type="entry name" value="Taste receptor type 2"/>
    <property type="match status" value="1"/>
</dbReference>
<feature type="transmembrane region" description="Helical" evidence="13">
    <location>
        <begin position="6"/>
        <end position="36"/>
    </location>
</feature>
<dbReference type="Proteomes" id="UP000812440">
    <property type="component" value="Chromosome 9"/>
</dbReference>
<dbReference type="Pfam" id="PF05296">
    <property type="entry name" value="TAS2R"/>
    <property type="match status" value="1"/>
</dbReference>
<feature type="transmembrane region" description="Helical" evidence="13">
    <location>
        <begin position="84"/>
        <end position="106"/>
    </location>
</feature>
<dbReference type="SUPFAM" id="SSF81321">
    <property type="entry name" value="Family A G protein-coupled receptor-like"/>
    <property type="match status" value="1"/>
</dbReference>
<feature type="transmembrane region" description="Helical" evidence="13">
    <location>
        <begin position="234"/>
        <end position="255"/>
    </location>
</feature>
<keyword evidence="9 12" id="KW-0675">Receptor</keyword>
<evidence type="ECO:0000256" key="9">
    <source>
        <dbReference type="ARBA" id="ARBA00023170"/>
    </source>
</evidence>
<reference evidence="14" key="1">
    <citation type="thesis" date="2020" institute="ProQuest LLC" country="789 East Eisenhower Parkway, Ann Arbor, MI, USA">
        <title>Comparative Genomics and Chromosome Evolution.</title>
        <authorList>
            <person name="Mudd A.B."/>
        </authorList>
    </citation>
    <scope>NUCLEOTIDE SEQUENCE</scope>
    <source>
        <strain evidence="14">Female2</strain>
        <tissue evidence="14">Blood</tissue>
    </source>
</reference>